<dbReference type="InterPro" id="IPR057135">
    <property type="entry name" value="At4g27190-like_LRR"/>
</dbReference>
<sequence>MDDMKVIWNAQLATNSFCKLQMMRVESCANLNSIFSFKMFKVFQSLELVNVLGCGSLKQVFDLHGPSFQETSAATVTQLKHLYLSDLPKLKHISNKNPYDILTFQNLRDVHANGCESMECLFPASMAKTLMELESLEVIDCGVEVIAEKEEA</sequence>
<keyword evidence="1" id="KW-0611">Plant defense</keyword>
<dbReference type="PANTHER" id="PTHR33463">
    <property type="entry name" value="NB-ARC DOMAIN-CONTAINING PROTEIN-RELATED"/>
    <property type="match status" value="1"/>
</dbReference>
<evidence type="ECO:0000313" key="3">
    <source>
        <dbReference type="EMBL" id="KAG6645346.1"/>
    </source>
</evidence>
<evidence type="ECO:0000259" key="2">
    <source>
        <dbReference type="Pfam" id="PF23247"/>
    </source>
</evidence>
<organism evidence="3 4">
    <name type="scientific">Carya illinoinensis</name>
    <name type="common">Pecan</name>
    <dbReference type="NCBI Taxonomy" id="32201"/>
    <lineage>
        <taxon>Eukaryota</taxon>
        <taxon>Viridiplantae</taxon>
        <taxon>Streptophyta</taxon>
        <taxon>Embryophyta</taxon>
        <taxon>Tracheophyta</taxon>
        <taxon>Spermatophyta</taxon>
        <taxon>Magnoliopsida</taxon>
        <taxon>eudicotyledons</taxon>
        <taxon>Gunneridae</taxon>
        <taxon>Pentapetalae</taxon>
        <taxon>rosids</taxon>
        <taxon>fabids</taxon>
        <taxon>Fagales</taxon>
        <taxon>Juglandaceae</taxon>
        <taxon>Carya</taxon>
    </lineage>
</organism>
<dbReference type="EMBL" id="CM031816">
    <property type="protein sequence ID" value="KAG6645346.1"/>
    <property type="molecule type" value="Genomic_DNA"/>
</dbReference>
<reference evidence="3" key="1">
    <citation type="submission" date="2020-12" db="EMBL/GenBank/DDBJ databases">
        <title>WGS assembly of Carya illinoinensis cv. Pawnee.</title>
        <authorList>
            <person name="Platts A."/>
            <person name="Shu S."/>
            <person name="Wright S."/>
            <person name="Barry K."/>
            <person name="Edger P."/>
            <person name="Pires J.C."/>
            <person name="Schmutz J."/>
        </authorList>
    </citation>
    <scope>NUCLEOTIDE SEQUENCE</scope>
    <source>
        <tissue evidence="3">Leaf</tissue>
    </source>
</reference>
<dbReference type="PANTHER" id="PTHR33463:SF209">
    <property type="entry name" value="DISEASE RESISTANCE PROTEIN RPS2-LIKE"/>
    <property type="match status" value="1"/>
</dbReference>
<proteinExistence type="predicted"/>
<feature type="domain" description="Disease resistance protein At4g27190-like leucine-rich repeats" evidence="2">
    <location>
        <begin position="2"/>
        <end position="142"/>
    </location>
</feature>
<dbReference type="InterPro" id="IPR032675">
    <property type="entry name" value="LRR_dom_sf"/>
</dbReference>
<gene>
    <name evidence="3" type="ORF">CIPAW_08G116100</name>
</gene>
<protein>
    <recommendedName>
        <fullName evidence="2">Disease resistance protein At4g27190-like leucine-rich repeats domain-containing protein</fullName>
    </recommendedName>
</protein>
<dbReference type="SUPFAM" id="SSF52047">
    <property type="entry name" value="RNI-like"/>
    <property type="match status" value="1"/>
</dbReference>
<dbReference type="Proteomes" id="UP000811609">
    <property type="component" value="Chromosome 8"/>
</dbReference>
<keyword evidence="4" id="KW-1185">Reference proteome</keyword>
<dbReference type="InterPro" id="IPR050905">
    <property type="entry name" value="Plant_NBS-LRR"/>
</dbReference>
<dbReference type="OrthoDB" id="1747797at2759"/>
<evidence type="ECO:0000313" key="4">
    <source>
        <dbReference type="Proteomes" id="UP000811609"/>
    </source>
</evidence>
<accession>A0A8T1PM35</accession>
<evidence type="ECO:0000256" key="1">
    <source>
        <dbReference type="ARBA" id="ARBA00022821"/>
    </source>
</evidence>
<name>A0A8T1PM35_CARIL</name>
<comment type="caution">
    <text evidence="3">The sequence shown here is derived from an EMBL/GenBank/DDBJ whole genome shotgun (WGS) entry which is preliminary data.</text>
</comment>
<dbReference type="AlphaFoldDB" id="A0A8T1PM35"/>
<dbReference type="Gene3D" id="3.80.10.10">
    <property type="entry name" value="Ribonuclease Inhibitor"/>
    <property type="match status" value="1"/>
</dbReference>
<dbReference type="Pfam" id="PF23247">
    <property type="entry name" value="LRR_RPS2"/>
    <property type="match status" value="1"/>
</dbReference>